<dbReference type="Gene3D" id="1.10.3130.20">
    <property type="entry name" value="Phycobilisome linker domain"/>
    <property type="match status" value="1"/>
</dbReference>
<dbReference type="EMBL" id="FQUZ01000003">
    <property type="protein sequence ID" value="SHE48926.1"/>
    <property type="molecule type" value="Genomic_DNA"/>
</dbReference>
<dbReference type="OrthoDB" id="9800417at2"/>
<dbReference type="Gene3D" id="2.60.40.1260">
    <property type="entry name" value="Lamin Tail domain"/>
    <property type="match status" value="2"/>
</dbReference>
<dbReference type="Pfam" id="PF03372">
    <property type="entry name" value="Exo_endo_phos"/>
    <property type="match status" value="1"/>
</dbReference>
<dbReference type="NCBIfam" id="NF033681">
    <property type="entry name" value="ExeM_NucH_DNase"/>
    <property type="match status" value="1"/>
</dbReference>
<name>A0A1M4TWX5_9BURK</name>
<dbReference type="InterPro" id="IPR036691">
    <property type="entry name" value="Endo/exonu/phosph_ase_sf"/>
</dbReference>
<keyword evidence="4" id="KW-1185">Reference proteome</keyword>
<dbReference type="CDD" id="cd10283">
    <property type="entry name" value="MnuA_DNase1-like"/>
    <property type="match status" value="1"/>
</dbReference>
<keyword evidence="1" id="KW-0732">Signal</keyword>
<dbReference type="InterPro" id="IPR038255">
    <property type="entry name" value="PBS_linker_sf"/>
</dbReference>
<evidence type="ECO:0000256" key="1">
    <source>
        <dbReference type="ARBA" id="ARBA00022729"/>
    </source>
</evidence>
<dbReference type="InterPro" id="IPR025282">
    <property type="entry name" value="DUF4214"/>
</dbReference>
<dbReference type="Gene3D" id="3.60.10.10">
    <property type="entry name" value="Endonuclease/exonuclease/phosphatase"/>
    <property type="match status" value="1"/>
</dbReference>
<dbReference type="InterPro" id="IPR032812">
    <property type="entry name" value="SbsA_Ig"/>
</dbReference>
<dbReference type="PROSITE" id="PS51841">
    <property type="entry name" value="LTD"/>
    <property type="match status" value="2"/>
</dbReference>
<dbReference type="InterPro" id="IPR005135">
    <property type="entry name" value="Endo/exonuclease/phosphatase"/>
</dbReference>
<dbReference type="Gene3D" id="2.60.40.2030">
    <property type="match status" value="1"/>
</dbReference>
<dbReference type="SUPFAM" id="SSF56219">
    <property type="entry name" value="DNase I-like"/>
    <property type="match status" value="1"/>
</dbReference>
<dbReference type="PANTHER" id="PTHR42834">
    <property type="entry name" value="ENDONUCLEASE/EXONUCLEASE/PHOSPHATASE FAMILY PROTEIN (AFU_ORTHOLOGUE AFUA_3G09210)"/>
    <property type="match status" value="1"/>
</dbReference>
<dbReference type="CDD" id="cd04486">
    <property type="entry name" value="YhcR_OBF_like"/>
    <property type="match status" value="1"/>
</dbReference>
<dbReference type="STRING" id="1122156.SAMN02745117_00371"/>
<dbReference type="RefSeq" id="WP_073354042.1">
    <property type="nucleotide sequence ID" value="NZ_FQUZ01000003.1"/>
</dbReference>
<dbReference type="Proteomes" id="UP000184327">
    <property type="component" value="Unassembled WGS sequence"/>
</dbReference>
<gene>
    <name evidence="3" type="ORF">SAMN02745117_00371</name>
</gene>
<dbReference type="InterPro" id="IPR038081">
    <property type="entry name" value="CalX-like_sf"/>
</dbReference>
<dbReference type="SUPFAM" id="SSF74853">
    <property type="entry name" value="Lamin A/C globular tail domain"/>
    <property type="match status" value="2"/>
</dbReference>
<proteinExistence type="predicted"/>
<organism evidence="3 4">
    <name type="scientific">Lampropedia hyalina DSM 16112</name>
    <dbReference type="NCBI Taxonomy" id="1122156"/>
    <lineage>
        <taxon>Bacteria</taxon>
        <taxon>Pseudomonadati</taxon>
        <taxon>Pseudomonadota</taxon>
        <taxon>Betaproteobacteria</taxon>
        <taxon>Burkholderiales</taxon>
        <taxon>Comamonadaceae</taxon>
        <taxon>Lampropedia</taxon>
    </lineage>
</organism>
<dbReference type="Pfam" id="PF13946">
    <property type="entry name" value="DUF4214"/>
    <property type="match status" value="2"/>
</dbReference>
<dbReference type="SUPFAM" id="SSF141072">
    <property type="entry name" value="CalX-like"/>
    <property type="match status" value="1"/>
</dbReference>
<dbReference type="GO" id="GO:0003824">
    <property type="term" value="F:catalytic activity"/>
    <property type="evidence" value="ECO:0007669"/>
    <property type="project" value="InterPro"/>
</dbReference>
<reference evidence="3 4" key="1">
    <citation type="submission" date="2016-11" db="EMBL/GenBank/DDBJ databases">
        <authorList>
            <person name="Jaros S."/>
            <person name="Januszkiewicz K."/>
            <person name="Wedrychowicz H."/>
        </authorList>
    </citation>
    <scope>NUCLEOTIDE SEQUENCE [LARGE SCALE GENOMIC DNA]</scope>
    <source>
        <strain evidence="3 4">DSM 16112</strain>
    </source>
</reference>
<evidence type="ECO:0000313" key="4">
    <source>
        <dbReference type="Proteomes" id="UP000184327"/>
    </source>
</evidence>
<feature type="domain" description="LTD" evidence="2">
    <location>
        <begin position="1073"/>
        <end position="1196"/>
    </location>
</feature>
<dbReference type="PANTHER" id="PTHR42834:SF1">
    <property type="entry name" value="ENDONUCLEASE_EXONUCLEASE_PHOSPHATASE FAMILY PROTEIN (AFU_ORTHOLOGUE AFUA_3G09210)"/>
    <property type="match status" value="1"/>
</dbReference>
<evidence type="ECO:0000259" key="2">
    <source>
        <dbReference type="PROSITE" id="PS51841"/>
    </source>
</evidence>
<feature type="domain" description="LTD" evidence="2">
    <location>
        <begin position="219"/>
        <end position="443"/>
    </location>
</feature>
<evidence type="ECO:0000313" key="3">
    <source>
        <dbReference type="EMBL" id="SHE48926.1"/>
    </source>
</evidence>
<protein>
    <submittedName>
        <fullName evidence="3">Predicted extracellular nuclease</fullName>
    </submittedName>
</protein>
<dbReference type="InterPro" id="IPR036415">
    <property type="entry name" value="Lamin_tail_dom_sf"/>
</dbReference>
<dbReference type="Pfam" id="PF00932">
    <property type="entry name" value="LTD"/>
    <property type="match status" value="2"/>
</dbReference>
<dbReference type="InterPro" id="IPR022060">
    <property type="entry name" value="DUF3616"/>
</dbReference>
<dbReference type="Pfam" id="PF12275">
    <property type="entry name" value="DUF3616"/>
    <property type="match status" value="1"/>
</dbReference>
<dbReference type="InterPro" id="IPR047971">
    <property type="entry name" value="ExeM-like"/>
</dbReference>
<dbReference type="NCBIfam" id="NF038128">
    <property type="entry name" value="choice_anch_J"/>
    <property type="match status" value="1"/>
</dbReference>
<dbReference type="Pfam" id="PF13205">
    <property type="entry name" value="Big_5"/>
    <property type="match status" value="1"/>
</dbReference>
<sequence length="2431" mass="254475">MALTAGSIAWVGFNADGDDGFAFVALDDIPAGTIIHFRDDEWNGSQFADEREGLVSWSNTSGATLAAGTVVELLSTSASPAIANVGEVTVVRSLNLNASDEVLYAYTSTENGTTGEFSFLAALANSGFNDKNGSLAQTGLVAGETALDLSLVDAGADVAAYDPAVGGFQFADKASALAAIHHAAHWKTQDAGGDQDNDGIVPDAPFLTSEHSPLRDVNFRIGEDAATAPTLLISEVLSQSAGHGIDFFELYNHGDSTIDLSGWSWTDSNTSANTFFASGTTLAAGQKLVVVIGTEADLARFRSDWDLPEDFPLLALDGPGLGNKDSVRIVDADANLVTAFDWTNASTNHAGPSVGGAANTSAVWDGQSTTAPEYVGSVAGIDGAYTHNAGTGSPGGPFIRYSATTFNENTSNDGSITTSVTLTLRGDSFTAGENLLDGRATITHLPEGLTAQLTRTGDHTATLTLSGTAAAHANADDIANLGVAFADSAFASGQASKVFNATKTDLSIDFIEPSLHFSTVTLNESRAFDGSVDGAIVITLHGDTFSADLNSHIQLDKMPAGLTAQFTRTSDNTLELRFTGQAETHDSDLNDIGLTFLDGAFSTLPASGIAHSSRSDLGIDFASENAPLQAFQPKDGTAWGSSDTSTAQALDANYMVVGDDEESVLRIYHREGGKALVEWDYSGFLNNGGELDLEGGTLVGDTYYFSGSHSNNKSGNEQDSREYLFAVKIEGTGTATQFHWIGKTEGLEAALVEWDNSQNGGKFGFATGSGAGVAPERVDGFSIEGLSVNLAGDGLLLGFRAPQSDTQTRDKAIIVELALSTASAGDTGIGGIQQVIELNLGGRGIRSIEKAADDSGYLILAGPAGGASDEVTHDFRLFRWDGSGEPVELDVNLDALRDATGGSFETIVDVLSTEQGTWVQLLQDNGDTVWEGKTSGSKDLPAGEQQFVGNWVQLGGVVSDHNGPVLASSSPADDAGNVATQAPLVLRFDEGVKLGTVGSFTLKQADGTVVESIDVAHHSGKLTVAFNTVTLNFASTLAHGSGYYVEASDGAVTDHYGNAWGGISDSDTLNFQTAAPFTPPALLITEVNSNAKPADFFELYNHGDTPIDLSGWQWTDSEGAKVATFGANTTLAAGERLVVINDGSVEAFKTAWGLDASVQVVVAASGESAGLGGNDGVVVLDPNGNVAASINYGTNAFSIHGTTVQPLVQSGDTTSAGGHAGEAVGGSKTASLVWDGIDSANPHYTAAVAGQNGAFAQPGSPDNIGSPGAIRAPEASVGDAPSYHQPFDDASGFAEFSVVSVDADAASSWYYGNGVAEVNGYGDAAAANDWLISKAFNLDDTSVEYLSFKTWTRFADNGMDGPAVKLLYSSDYSGSGSPDTATWTELDYTSSPADSQQWTDSGAIDLSGIGGSNVYFAFQYQSSGTGGSSSSQWRIDDFKLESYTGSVLSIAATDADKAEGDSGSTDFTFTVTRKGDTTLASSVDWAVTGTGSHPASAEDFAGNTWPTGSLLFAVGETSKTITIQVQGDTTAEQDESFTVGLTNPGADTHIAGASAEGVIRNDELSITKIHAVQGSGDTSPLHGNSVTIEGILTHYAPGLSGFYVQEEDHDTDGDASTSEGIFVYFGTSLVIPGLSEASVGDTVRISGTVGDYRGQTQLIVNQAAHYQVVNIGGPGNLPAPVGIRLPVSSLMDWESVEGMRVEVTSATDGGALVITDNYNLGRYGQVTLTSDEIQYQFTEHNAPDQDGFDAYNAEIQKDQIILDDLSSQQNPASHYGRNGQPLSADNTLRAGDSVEKIVGIVDQFIDTDAGVHETSYRIQPTDIVNFTGDDRPTTNDIPDAVANAEIKVGAFNVLNYFTTLGSTSFTTPAGTSHSGRGASNASEFARQEAKIVEGILGLDADVLALNEIQNNGYGADSALQALVNALNAKAGAGTYDFVKGPFQTGNGTAATAGGDAIMVAILYKTDAVELVGQAAVPDTDLYDAFSATYGNRVPVAQTFQSKASGEQFTVVANHFKSKGSATSVQGPDSGDGQGSSVAARLKAAEQLKAWLDGNPTGSDDPDVLLAGDFNSYSQETPLSWLQANGFEKVSQGHSYSFDGLWGSLDHALASSSLSQQITGSWKWAINAEEPGLLDYNQEYKNADQRNDYYQSDAYRSSDHNPLLIGLNLGQNHGDSDAEFLDSLYQNLLQRDPDTEGLAHWSAALEGGQLGRDEVFAQFIHSAEVQQQFKPVVALYLALLGRVPEAGGYQYWSEALRSGLSTGTLAETILASDEFQNQPVTGDVQEAFVHNLYQHLLGRTADSEGLAFWLQQLDNGSSLTDVTKAFVASAEFQTQVPHSTTAVLRFLTEEGRLPSNQELAEALETLENHAATPSTTADTIDTADAWWLLQNLDTQDALEAWQDSEADLFQPLDPAGTDGAFVQLTGVDALAA</sequence>
<dbReference type="InterPro" id="IPR001322">
    <property type="entry name" value="Lamin_tail_dom"/>
</dbReference>
<accession>A0A1M4TWX5</accession>